<dbReference type="EMBL" id="BMAO01035547">
    <property type="protein sequence ID" value="GFR04323.1"/>
    <property type="molecule type" value="Genomic_DNA"/>
</dbReference>
<evidence type="ECO:0000313" key="2">
    <source>
        <dbReference type="EMBL" id="GFR04323.1"/>
    </source>
</evidence>
<accession>A0A8X6GI44</accession>
<gene>
    <name evidence="2" type="ORF">TNCT_436001</name>
</gene>
<sequence>MLNQMSSAYVPDFRNAARRSQVFTSFVRDEEQDPLGKLALWSHGSCRPYLLNSRDRRQEPRFKNILMEISSRLSHLETRERSTSRRPQGPFRQRSSSGESGAHKHCWYHRSFKEHSTKCRKPCSFQTENYSSFHSTHRVTAQW</sequence>
<comment type="caution">
    <text evidence="2">The sequence shown here is derived from an EMBL/GenBank/DDBJ whole genome shotgun (WGS) entry which is preliminary data.</text>
</comment>
<organism evidence="2 3">
    <name type="scientific">Trichonephila clavata</name>
    <name type="common">Joro spider</name>
    <name type="synonym">Nephila clavata</name>
    <dbReference type="NCBI Taxonomy" id="2740835"/>
    <lineage>
        <taxon>Eukaryota</taxon>
        <taxon>Metazoa</taxon>
        <taxon>Ecdysozoa</taxon>
        <taxon>Arthropoda</taxon>
        <taxon>Chelicerata</taxon>
        <taxon>Arachnida</taxon>
        <taxon>Araneae</taxon>
        <taxon>Araneomorphae</taxon>
        <taxon>Entelegynae</taxon>
        <taxon>Araneoidea</taxon>
        <taxon>Nephilidae</taxon>
        <taxon>Trichonephila</taxon>
    </lineage>
</organism>
<name>A0A8X6GI44_TRICU</name>
<feature type="compositionally biased region" description="Basic and acidic residues" evidence="1">
    <location>
        <begin position="74"/>
        <end position="83"/>
    </location>
</feature>
<proteinExistence type="predicted"/>
<evidence type="ECO:0000256" key="1">
    <source>
        <dbReference type="SAM" id="MobiDB-lite"/>
    </source>
</evidence>
<protein>
    <submittedName>
        <fullName evidence="2">Uncharacterized protein</fullName>
    </submittedName>
</protein>
<feature type="region of interest" description="Disordered" evidence="1">
    <location>
        <begin position="73"/>
        <end position="102"/>
    </location>
</feature>
<keyword evidence="3" id="KW-1185">Reference proteome</keyword>
<dbReference type="Proteomes" id="UP000887116">
    <property type="component" value="Unassembled WGS sequence"/>
</dbReference>
<evidence type="ECO:0000313" key="3">
    <source>
        <dbReference type="Proteomes" id="UP000887116"/>
    </source>
</evidence>
<dbReference type="OrthoDB" id="6436410at2759"/>
<reference evidence="2" key="1">
    <citation type="submission" date="2020-07" db="EMBL/GenBank/DDBJ databases">
        <title>Multicomponent nature underlies the extraordinary mechanical properties of spider dragline silk.</title>
        <authorList>
            <person name="Kono N."/>
            <person name="Nakamura H."/>
            <person name="Mori M."/>
            <person name="Yoshida Y."/>
            <person name="Ohtoshi R."/>
            <person name="Malay A.D."/>
            <person name="Moran D.A.P."/>
            <person name="Tomita M."/>
            <person name="Numata K."/>
            <person name="Arakawa K."/>
        </authorList>
    </citation>
    <scope>NUCLEOTIDE SEQUENCE</scope>
</reference>
<dbReference type="AlphaFoldDB" id="A0A8X6GI44"/>